<sequence>MSNIGVAYRQTSWCGINCMENERAHHHHEIPKETKTDQVDEILTQAMKHLSFDELQREQEELHGITVVNATKEDGDIEGMLMALEGHLNLLKPGTKFESAELINSSYVSRREFLVMFLSGNRYDPKAAAEQLIRHFDLKFHLFGQSKLTKDITLADLDADDISSLLSGSMQFLKRNDRSNRTIVLELPGLRFYKDLRNELRARFYLFMDMMQSIEDPSRGVCFISYCVDEFQDIYNGAGFVENMRLALAIPTNIGGMHLCISDPRESIIAKAAMTLMPARLRAKTKVHLGSHQECQYMLSTFGISRKALPFFDDTNDICLNDHKTWYHQRLSAENISANPTFNTLQPTNCDVVFNGRTTNGNGNERLRNLTIQYAPSYDSSNVEDKRRIVSTMMGNIQSNGGRFLKWSSTTEEWKEVPHLEVREKVCQMFRNLRRRAAQQQRPELPLQVVKDVSENDVLFGRRKEHPGNLRLRLLIESLAAEYDAASRGRKKQLTTLVIQEIEQNGGRFLEKVKSESWVELSRQALGDKLSSQFRNYRRRQKEKGLAK</sequence>
<feature type="domain" description="DUF6824" evidence="1">
    <location>
        <begin position="457"/>
        <end position="536"/>
    </location>
</feature>
<comment type="caution">
    <text evidence="2">The sequence shown here is derived from an EMBL/GenBank/DDBJ whole genome shotgun (WGS) entry which is preliminary data.</text>
</comment>
<gene>
    <name evidence="2" type="ORF">CYCCA115_LOCUS2925</name>
</gene>
<dbReference type="Proteomes" id="UP001295423">
    <property type="component" value="Unassembled WGS sequence"/>
</dbReference>
<dbReference type="EMBL" id="CAKOGP040000224">
    <property type="protein sequence ID" value="CAJ1932615.1"/>
    <property type="molecule type" value="Genomic_DNA"/>
</dbReference>
<name>A0AAD2CEU1_9STRA</name>
<dbReference type="InterPro" id="IPR049227">
    <property type="entry name" value="DUF6824"/>
</dbReference>
<evidence type="ECO:0000313" key="2">
    <source>
        <dbReference type="EMBL" id="CAJ1932615.1"/>
    </source>
</evidence>
<organism evidence="2 3">
    <name type="scientific">Cylindrotheca closterium</name>
    <dbReference type="NCBI Taxonomy" id="2856"/>
    <lineage>
        <taxon>Eukaryota</taxon>
        <taxon>Sar</taxon>
        <taxon>Stramenopiles</taxon>
        <taxon>Ochrophyta</taxon>
        <taxon>Bacillariophyta</taxon>
        <taxon>Bacillariophyceae</taxon>
        <taxon>Bacillariophycidae</taxon>
        <taxon>Bacillariales</taxon>
        <taxon>Bacillariaceae</taxon>
        <taxon>Cylindrotheca</taxon>
    </lineage>
</organism>
<accession>A0AAD2CEU1</accession>
<protein>
    <recommendedName>
        <fullName evidence="1">DUF6824 domain-containing protein</fullName>
    </recommendedName>
</protein>
<dbReference type="Pfam" id="PF20710">
    <property type="entry name" value="DUF6824"/>
    <property type="match status" value="2"/>
</dbReference>
<dbReference type="AlphaFoldDB" id="A0AAD2CEU1"/>
<feature type="domain" description="DUF6824" evidence="1">
    <location>
        <begin position="356"/>
        <end position="432"/>
    </location>
</feature>
<reference evidence="2" key="1">
    <citation type="submission" date="2023-08" db="EMBL/GenBank/DDBJ databases">
        <authorList>
            <person name="Audoor S."/>
            <person name="Bilcke G."/>
        </authorList>
    </citation>
    <scope>NUCLEOTIDE SEQUENCE</scope>
</reference>
<keyword evidence="3" id="KW-1185">Reference proteome</keyword>
<evidence type="ECO:0000259" key="1">
    <source>
        <dbReference type="Pfam" id="PF20710"/>
    </source>
</evidence>
<proteinExistence type="predicted"/>
<evidence type="ECO:0000313" key="3">
    <source>
        <dbReference type="Proteomes" id="UP001295423"/>
    </source>
</evidence>